<keyword evidence="2" id="KW-1185">Reference proteome</keyword>
<accession>A0A151MRY3</accession>
<sequence>MSKKMMVAQTSKLCDSLQKEVLHPYNSESCSSSMERNFNDVFQLLNNRLQTVKMYTASLYKKNLSFHCCLNYE</sequence>
<evidence type="ECO:0000313" key="2">
    <source>
        <dbReference type="Proteomes" id="UP000050525"/>
    </source>
</evidence>
<evidence type="ECO:0000313" key="1">
    <source>
        <dbReference type="EMBL" id="KYO27282.1"/>
    </source>
</evidence>
<reference evidence="1 2" key="1">
    <citation type="journal article" date="2012" name="Genome Biol.">
        <title>Sequencing three crocodilian genomes to illuminate the evolution of archosaurs and amniotes.</title>
        <authorList>
            <person name="St John J.A."/>
            <person name="Braun E.L."/>
            <person name="Isberg S.R."/>
            <person name="Miles L.G."/>
            <person name="Chong A.Y."/>
            <person name="Gongora J."/>
            <person name="Dalzell P."/>
            <person name="Moran C."/>
            <person name="Bed'hom B."/>
            <person name="Abzhanov A."/>
            <person name="Burgess S.C."/>
            <person name="Cooksey A.M."/>
            <person name="Castoe T.A."/>
            <person name="Crawford N.G."/>
            <person name="Densmore L.D."/>
            <person name="Drew J.C."/>
            <person name="Edwards S.V."/>
            <person name="Faircloth B.C."/>
            <person name="Fujita M.K."/>
            <person name="Greenwold M.J."/>
            <person name="Hoffmann F.G."/>
            <person name="Howard J.M."/>
            <person name="Iguchi T."/>
            <person name="Janes D.E."/>
            <person name="Khan S.Y."/>
            <person name="Kohno S."/>
            <person name="de Koning A.J."/>
            <person name="Lance S.L."/>
            <person name="McCarthy F.M."/>
            <person name="McCormack J.E."/>
            <person name="Merchant M.E."/>
            <person name="Peterson D.G."/>
            <person name="Pollock D.D."/>
            <person name="Pourmand N."/>
            <person name="Raney B.J."/>
            <person name="Roessler K.A."/>
            <person name="Sanford J.R."/>
            <person name="Sawyer R.H."/>
            <person name="Schmidt C.J."/>
            <person name="Triplett E.W."/>
            <person name="Tuberville T.D."/>
            <person name="Venegas-Anaya M."/>
            <person name="Howard J.T."/>
            <person name="Jarvis E.D."/>
            <person name="Guillette L.J.Jr."/>
            <person name="Glenn T.C."/>
            <person name="Green R.E."/>
            <person name="Ray D.A."/>
        </authorList>
    </citation>
    <scope>NUCLEOTIDE SEQUENCE [LARGE SCALE GENOMIC DNA]</scope>
    <source>
        <strain evidence="1">KSC_2009_1</strain>
    </source>
</reference>
<dbReference type="EMBL" id="AKHW03005226">
    <property type="protein sequence ID" value="KYO27282.1"/>
    <property type="molecule type" value="Genomic_DNA"/>
</dbReference>
<dbReference type="Proteomes" id="UP000050525">
    <property type="component" value="Unassembled WGS sequence"/>
</dbReference>
<gene>
    <name evidence="1" type="ORF">Y1Q_0021218</name>
</gene>
<comment type="caution">
    <text evidence="1">The sequence shown here is derived from an EMBL/GenBank/DDBJ whole genome shotgun (WGS) entry which is preliminary data.</text>
</comment>
<organism evidence="1 2">
    <name type="scientific">Alligator mississippiensis</name>
    <name type="common">American alligator</name>
    <dbReference type="NCBI Taxonomy" id="8496"/>
    <lineage>
        <taxon>Eukaryota</taxon>
        <taxon>Metazoa</taxon>
        <taxon>Chordata</taxon>
        <taxon>Craniata</taxon>
        <taxon>Vertebrata</taxon>
        <taxon>Euteleostomi</taxon>
        <taxon>Archelosauria</taxon>
        <taxon>Archosauria</taxon>
        <taxon>Crocodylia</taxon>
        <taxon>Alligatoridae</taxon>
        <taxon>Alligatorinae</taxon>
        <taxon>Alligator</taxon>
    </lineage>
</organism>
<dbReference type="AlphaFoldDB" id="A0A151MRY3"/>
<protein>
    <submittedName>
        <fullName evidence="1">Uncharacterized protein</fullName>
    </submittedName>
</protein>
<proteinExistence type="predicted"/>
<name>A0A151MRY3_ALLMI</name>